<reference evidence="1" key="1">
    <citation type="submission" date="2014-09" db="EMBL/GenBank/DDBJ databases">
        <authorList>
            <person name="Magalhaes I.L.F."/>
            <person name="Oliveira U."/>
            <person name="Santos F.R."/>
            <person name="Vidigal T.H.D.A."/>
            <person name="Brescovit A.D."/>
            <person name="Santos A.J."/>
        </authorList>
    </citation>
    <scope>NUCLEOTIDE SEQUENCE</scope>
    <source>
        <tissue evidence="1">Shoot tissue taken approximately 20 cm above the soil surface</tissue>
    </source>
</reference>
<sequence length="127" mass="14227">MTTATNPALVNHKTCLKFDTYDLGEMRRRTKHGLIRILSANFATIPVHKTEQRTNEKGWRTWAGNRVLTNSMKAWLRFAPTLPLVLTTLPKGVPSSTNSSGVQSHGRFRTWITLDGGCVYRNCGCPP</sequence>
<dbReference type="EMBL" id="GBRH01170950">
    <property type="protein sequence ID" value="JAE26946.1"/>
    <property type="molecule type" value="Transcribed_RNA"/>
</dbReference>
<dbReference type="AlphaFoldDB" id="A0A0A9GWK8"/>
<proteinExistence type="predicted"/>
<organism evidence="1">
    <name type="scientific">Arundo donax</name>
    <name type="common">Giant reed</name>
    <name type="synonym">Donax arundinaceus</name>
    <dbReference type="NCBI Taxonomy" id="35708"/>
    <lineage>
        <taxon>Eukaryota</taxon>
        <taxon>Viridiplantae</taxon>
        <taxon>Streptophyta</taxon>
        <taxon>Embryophyta</taxon>
        <taxon>Tracheophyta</taxon>
        <taxon>Spermatophyta</taxon>
        <taxon>Magnoliopsida</taxon>
        <taxon>Liliopsida</taxon>
        <taxon>Poales</taxon>
        <taxon>Poaceae</taxon>
        <taxon>PACMAD clade</taxon>
        <taxon>Arundinoideae</taxon>
        <taxon>Arundineae</taxon>
        <taxon>Arundo</taxon>
    </lineage>
</organism>
<reference evidence="1" key="2">
    <citation type="journal article" date="2015" name="Data Brief">
        <title>Shoot transcriptome of the giant reed, Arundo donax.</title>
        <authorList>
            <person name="Barrero R.A."/>
            <person name="Guerrero F.D."/>
            <person name="Moolhuijzen P."/>
            <person name="Goolsby J.A."/>
            <person name="Tidwell J."/>
            <person name="Bellgard S.E."/>
            <person name="Bellgard M.I."/>
        </authorList>
    </citation>
    <scope>NUCLEOTIDE SEQUENCE</scope>
    <source>
        <tissue evidence="1">Shoot tissue taken approximately 20 cm above the soil surface</tissue>
    </source>
</reference>
<evidence type="ECO:0000313" key="1">
    <source>
        <dbReference type="EMBL" id="JAE26946.1"/>
    </source>
</evidence>
<name>A0A0A9GWK8_ARUDO</name>
<accession>A0A0A9GWK8</accession>
<protein>
    <submittedName>
        <fullName evidence="1">Uncharacterized protein</fullName>
    </submittedName>
</protein>